<protein>
    <submittedName>
        <fullName evidence="1">Uncharacterized protein</fullName>
    </submittedName>
</protein>
<evidence type="ECO:0000313" key="1">
    <source>
        <dbReference type="EMBL" id="KAK1839832.1"/>
    </source>
</evidence>
<evidence type="ECO:0000313" key="2">
    <source>
        <dbReference type="Proteomes" id="UP001243330"/>
    </source>
</evidence>
<accession>A0AAD9A204</accession>
<sequence>MLFRNKSKFLEALDKEVSPNLSEVDAFGFSSLYHLIGWPEGLRIVLSRYGKSILHSHDKGVVASALECALQWSFAVCSNRWSGRCSETCPCGESASILLQTDSECLARTIQRESWNYAIQYASVRAREMVIDELACRRQELMALGLHHLKPTEIDCFGLLGNSILDRHTSDVLKALDKKGICIHPSLRTEAVDEESHTSGSIYHHDGIGSHMDFMIPDAFYSRGFTEVDVPNPHGLVPLASMRNTLRYRMWLVEHGASLTTEIPGRPVGFTTAHMLFCPEVPSWTFSPSFRYNSISFKPLGSHSSKSASLDACKCGCSKDGCHSYTVMWRVALGDWSVDQITQASLRLTGDQIMKLCEHLEKDWTLSRDEMSILLRVYTFMALPIRHTCCCSWEHKFDQMRGHHFEWAYSDCEEDEVEQIREEDSHELALLENLLVEFESKIDDMGCPLATFFQTYWIDRMGQVLQEIQERTLLEEEIQGAETLGITLRVEEENKEEDDTKLEHWLRKLDAIVA</sequence>
<dbReference type="EMBL" id="JAQOWY010000623">
    <property type="protein sequence ID" value="KAK1839832.1"/>
    <property type="molecule type" value="Genomic_DNA"/>
</dbReference>
<organism evidence="1 2">
    <name type="scientific">Colletotrichum chrysophilum</name>
    <dbReference type="NCBI Taxonomy" id="1836956"/>
    <lineage>
        <taxon>Eukaryota</taxon>
        <taxon>Fungi</taxon>
        <taxon>Dikarya</taxon>
        <taxon>Ascomycota</taxon>
        <taxon>Pezizomycotina</taxon>
        <taxon>Sordariomycetes</taxon>
        <taxon>Hypocreomycetidae</taxon>
        <taxon>Glomerellales</taxon>
        <taxon>Glomerellaceae</taxon>
        <taxon>Colletotrichum</taxon>
        <taxon>Colletotrichum gloeosporioides species complex</taxon>
    </lineage>
</organism>
<name>A0AAD9A204_9PEZI</name>
<keyword evidence="2" id="KW-1185">Reference proteome</keyword>
<dbReference type="AlphaFoldDB" id="A0AAD9A204"/>
<dbReference type="Proteomes" id="UP001243330">
    <property type="component" value="Unassembled WGS sequence"/>
</dbReference>
<reference evidence="1" key="1">
    <citation type="submission" date="2023-01" db="EMBL/GenBank/DDBJ databases">
        <title>Colletotrichum chrysophilum M932 genome sequence.</title>
        <authorList>
            <person name="Baroncelli R."/>
        </authorList>
    </citation>
    <scope>NUCLEOTIDE SEQUENCE</scope>
    <source>
        <strain evidence="1">M932</strain>
    </source>
</reference>
<proteinExistence type="predicted"/>
<comment type="caution">
    <text evidence="1">The sequence shown here is derived from an EMBL/GenBank/DDBJ whole genome shotgun (WGS) entry which is preliminary data.</text>
</comment>
<gene>
    <name evidence="1" type="ORF">CCHR01_17545</name>
</gene>